<gene>
    <name evidence="11" type="ORF">SAMN05421774_105219</name>
</gene>
<feature type="transmembrane region" description="Helical" evidence="9">
    <location>
        <begin position="240"/>
        <end position="261"/>
    </location>
</feature>
<feature type="domain" description="CAAX prenyl protease 2/Lysostaphin resistance protein A-like" evidence="10">
    <location>
        <begin position="453"/>
        <end position="540"/>
    </location>
</feature>
<feature type="transmembrane region" description="Helical" evidence="9">
    <location>
        <begin position="110"/>
        <end position="131"/>
    </location>
</feature>
<protein>
    <recommendedName>
        <fullName evidence="10">CAAX prenyl protease 2/Lysostaphin resistance protein A-like domain-containing protein</fullName>
    </recommendedName>
</protein>
<feature type="transmembrane region" description="Helical" evidence="9">
    <location>
        <begin position="273"/>
        <end position="300"/>
    </location>
</feature>
<dbReference type="STRING" id="1086013.SAMN05421774_105219"/>
<keyword evidence="12" id="KW-1185">Reference proteome</keyword>
<evidence type="ECO:0000256" key="8">
    <source>
        <dbReference type="SAM" id="MobiDB-lite"/>
    </source>
</evidence>
<evidence type="ECO:0000256" key="5">
    <source>
        <dbReference type="ARBA" id="ARBA00022801"/>
    </source>
</evidence>
<dbReference type="InterPro" id="IPR026420">
    <property type="entry name" value="Exo_VPEID"/>
</dbReference>
<dbReference type="Pfam" id="PF02517">
    <property type="entry name" value="Rce1-like"/>
    <property type="match status" value="1"/>
</dbReference>
<evidence type="ECO:0000256" key="1">
    <source>
        <dbReference type="ARBA" id="ARBA00004651"/>
    </source>
</evidence>
<dbReference type="GO" id="GO:0080120">
    <property type="term" value="P:CAAX-box protein maturation"/>
    <property type="evidence" value="ECO:0007669"/>
    <property type="project" value="UniProtKB-ARBA"/>
</dbReference>
<sequence length="554" mass="60005">MAFDMGDGGMTDTGLDSKRARPEMPKRTHRALLLIALFVAELVLLALAYQFLATIDCSATDAETTCRGLRSLVARALAVFAVAVVLLWARPGLASRFERLARRHPAPGQWTALHLGGVALLLVPLFVAAGADMAPMFGRLLPFWLAGSAAAAVGAILWLAPLPVWRKAAGKDAPVVVGAFAGALVLPDLADLVLPLWWHWPQLTAMTFHAVAGLLELIGAPVYEDAAGYILGAGDFYVHIAHQCSGVEGLALVTGFTLLYAALFRDQIRVPHYWLVILPLGLLLSWALNVLRIAVLIVIGDLVSPDLAVNGFHSYAGWLFFILLALGLMWFVHSTPWLHRTPAERPAPPPLRQDWDAARILPFVAFMLVSTVAAAFFFHPELGYPLKAAVMAGALAWFLPAYRGRDWRPTAPALMVGVAVGAFWIVAAPEDNMDAFVVSQLLTGLSETALILWIVCRVVGTIAFVPLIEELFFRGYILARLDRGGMGWRIVALAVSSALFGLMHGRWWEAALAGLVFGILALWRGRLADAVWAHVAANAVVAALALWRGDWALI</sequence>
<feature type="transmembrane region" description="Helical" evidence="9">
    <location>
        <begin position="176"/>
        <end position="198"/>
    </location>
</feature>
<dbReference type="NCBIfam" id="TIGR04162">
    <property type="entry name" value="exo_VPEID"/>
    <property type="match status" value="1"/>
</dbReference>
<feature type="transmembrane region" description="Helical" evidence="9">
    <location>
        <begin position="312"/>
        <end position="332"/>
    </location>
</feature>
<feature type="transmembrane region" description="Helical" evidence="9">
    <location>
        <begin position="31"/>
        <end position="52"/>
    </location>
</feature>
<feature type="transmembrane region" description="Helical" evidence="9">
    <location>
        <begin position="507"/>
        <end position="523"/>
    </location>
</feature>
<name>A0A1N7PFX8_9RHOB</name>
<dbReference type="GO" id="GO:0006508">
    <property type="term" value="P:proteolysis"/>
    <property type="evidence" value="ECO:0007669"/>
    <property type="project" value="UniProtKB-KW"/>
</dbReference>
<evidence type="ECO:0000256" key="6">
    <source>
        <dbReference type="ARBA" id="ARBA00022989"/>
    </source>
</evidence>
<feature type="transmembrane region" description="Helical" evidence="9">
    <location>
        <begin position="409"/>
        <end position="429"/>
    </location>
</feature>
<reference evidence="11 12" key="1">
    <citation type="submission" date="2017-01" db="EMBL/GenBank/DDBJ databases">
        <authorList>
            <person name="Mah S.A."/>
            <person name="Swanson W.J."/>
            <person name="Moy G.W."/>
            <person name="Vacquier V.D."/>
        </authorList>
    </citation>
    <scope>NUCLEOTIDE SEQUENCE [LARGE SCALE GENOMIC DNA]</scope>
    <source>
        <strain evidence="11 12">DSM 26375</strain>
    </source>
</reference>
<dbReference type="InterPro" id="IPR026392">
    <property type="entry name" value="Exo/Archaeosortase_dom"/>
</dbReference>
<feature type="transmembrane region" description="Helical" evidence="9">
    <location>
        <begin position="485"/>
        <end position="501"/>
    </location>
</feature>
<evidence type="ECO:0000256" key="2">
    <source>
        <dbReference type="ARBA" id="ARBA00022475"/>
    </source>
</evidence>
<evidence type="ECO:0000256" key="4">
    <source>
        <dbReference type="ARBA" id="ARBA00022692"/>
    </source>
</evidence>
<dbReference type="InterPro" id="IPR019127">
    <property type="entry name" value="Exosortase"/>
</dbReference>
<evidence type="ECO:0000259" key="10">
    <source>
        <dbReference type="Pfam" id="PF02517"/>
    </source>
</evidence>
<comment type="subcellular location">
    <subcellularLocation>
        <location evidence="1">Cell membrane</location>
        <topology evidence="1">Multi-pass membrane protein</topology>
    </subcellularLocation>
</comment>
<feature type="transmembrane region" description="Helical" evidence="9">
    <location>
        <begin position="449"/>
        <end position="473"/>
    </location>
</feature>
<keyword evidence="3" id="KW-0645">Protease</keyword>
<keyword evidence="2" id="KW-1003">Cell membrane</keyword>
<feature type="transmembrane region" description="Helical" evidence="9">
    <location>
        <begin position="384"/>
        <end position="402"/>
    </location>
</feature>
<dbReference type="NCBIfam" id="TIGR03008">
    <property type="entry name" value="pepcterm_CAAX"/>
    <property type="match status" value="1"/>
</dbReference>
<dbReference type="Proteomes" id="UP000186141">
    <property type="component" value="Unassembled WGS sequence"/>
</dbReference>
<dbReference type="GO" id="GO:0004175">
    <property type="term" value="F:endopeptidase activity"/>
    <property type="evidence" value="ECO:0007669"/>
    <property type="project" value="UniProtKB-ARBA"/>
</dbReference>
<feature type="transmembrane region" description="Helical" evidence="9">
    <location>
        <begin position="72"/>
        <end position="89"/>
    </location>
</feature>
<dbReference type="Pfam" id="PF09721">
    <property type="entry name" value="Exosortase_EpsH"/>
    <property type="match status" value="1"/>
</dbReference>
<feature type="transmembrane region" description="Helical" evidence="9">
    <location>
        <begin position="143"/>
        <end position="164"/>
    </location>
</feature>
<accession>A0A1N7PFX8</accession>
<dbReference type="NCBIfam" id="TIGR04178">
    <property type="entry name" value="exo_archaeo"/>
    <property type="match status" value="1"/>
</dbReference>
<feature type="region of interest" description="Disordered" evidence="8">
    <location>
        <begin position="1"/>
        <end position="22"/>
    </location>
</feature>
<evidence type="ECO:0000256" key="9">
    <source>
        <dbReference type="SAM" id="Phobius"/>
    </source>
</evidence>
<evidence type="ECO:0000256" key="3">
    <source>
        <dbReference type="ARBA" id="ARBA00022670"/>
    </source>
</evidence>
<evidence type="ECO:0000313" key="11">
    <source>
        <dbReference type="EMBL" id="SIT09430.1"/>
    </source>
</evidence>
<dbReference type="EMBL" id="FTOT01000005">
    <property type="protein sequence ID" value="SIT09430.1"/>
    <property type="molecule type" value="Genomic_DNA"/>
</dbReference>
<dbReference type="OrthoDB" id="8451928at2"/>
<dbReference type="InterPro" id="IPR014346">
    <property type="entry name" value="Prenyl_protease-related"/>
</dbReference>
<keyword evidence="6 9" id="KW-1133">Transmembrane helix</keyword>
<proteinExistence type="predicted"/>
<feature type="compositionally biased region" description="Gly residues" evidence="8">
    <location>
        <begin position="1"/>
        <end position="11"/>
    </location>
</feature>
<feature type="transmembrane region" description="Helical" evidence="9">
    <location>
        <begin position="530"/>
        <end position="547"/>
    </location>
</feature>
<organism evidence="11 12">
    <name type="scientific">Gemmobacter megaterium</name>
    <dbReference type="NCBI Taxonomy" id="1086013"/>
    <lineage>
        <taxon>Bacteria</taxon>
        <taxon>Pseudomonadati</taxon>
        <taxon>Pseudomonadota</taxon>
        <taxon>Alphaproteobacteria</taxon>
        <taxon>Rhodobacterales</taxon>
        <taxon>Paracoccaceae</taxon>
        <taxon>Gemmobacter</taxon>
    </lineage>
</organism>
<dbReference type="AlphaFoldDB" id="A0A1N7PFX8"/>
<feature type="transmembrane region" description="Helical" evidence="9">
    <location>
        <begin position="360"/>
        <end position="378"/>
    </location>
</feature>
<dbReference type="InterPro" id="IPR003675">
    <property type="entry name" value="Rce1/LyrA-like_dom"/>
</dbReference>
<dbReference type="GO" id="GO:0005886">
    <property type="term" value="C:plasma membrane"/>
    <property type="evidence" value="ECO:0007669"/>
    <property type="project" value="UniProtKB-SubCell"/>
</dbReference>
<keyword evidence="5" id="KW-0378">Hydrolase</keyword>
<keyword evidence="7 9" id="KW-0472">Membrane</keyword>
<keyword evidence="4 9" id="KW-0812">Transmembrane</keyword>
<dbReference type="RefSeq" id="WP_083701271.1">
    <property type="nucleotide sequence ID" value="NZ_BMEH01000005.1"/>
</dbReference>
<evidence type="ECO:0000256" key="7">
    <source>
        <dbReference type="ARBA" id="ARBA00023136"/>
    </source>
</evidence>
<evidence type="ECO:0000313" key="12">
    <source>
        <dbReference type="Proteomes" id="UP000186141"/>
    </source>
</evidence>